<comment type="caution">
    <text evidence="2">The sequence shown here is derived from an EMBL/GenBank/DDBJ whole genome shotgun (WGS) entry which is preliminary data.</text>
</comment>
<gene>
    <name evidence="2" type="ORF">GCM10009769_30370</name>
</gene>
<reference evidence="2" key="1">
    <citation type="journal article" date="2014" name="Int. J. Syst. Evol. Microbiol.">
        <title>Complete genome sequence of Corynebacterium casei LMG S-19264T (=DSM 44701T), isolated from a smear-ripened cheese.</title>
        <authorList>
            <consortium name="US DOE Joint Genome Institute (JGI-PGF)"/>
            <person name="Walter F."/>
            <person name="Albersmeier A."/>
            <person name="Kalinowski J."/>
            <person name="Ruckert C."/>
        </authorList>
    </citation>
    <scope>NUCLEOTIDE SEQUENCE</scope>
    <source>
        <strain evidence="2">JCM 1480</strain>
    </source>
</reference>
<dbReference type="AlphaFoldDB" id="A0A8H9GAR6"/>
<protein>
    <submittedName>
        <fullName evidence="2">Uncharacterized protein</fullName>
    </submittedName>
</protein>
<proteinExistence type="predicted"/>
<reference evidence="2" key="2">
    <citation type="submission" date="2020-09" db="EMBL/GenBank/DDBJ databases">
        <authorList>
            <person name="Sun Q."/>
            <person name="Ohkuma M."/>
        </authorList>
    </citation>
    <scope>NUCLEOTIDE SEQUENCE</scope>
    <source>
        <strain evidence="2">JCM 1480</strain>
    </source>
</reference>
<evidence type="ECO:0000256" key="1">
    <source>
        <dbReference type="SAM" id="MobiDB-lite"/>
    </source>
</evidence>
<evidence type="ECO:0000313" key="3">
    <source>
        <dbReference type="Proteomes" id="UP000648535"/>
    </source>
</evidence>
<dbReference type="EMBL" id="BMOI01000016">
    <property type="protein sequence ID" value="GGL10180.1"/>
    <property type="molecule type" value="Genomic_DNA"/>
</dbReference>
<organism evidence="2 3">
    <name type="scientific">Curtobacterium luteum</name>
    <dbReference type="NCBI Taxonomy" id="33881"/>
    <lineage>
        <taxon>Bacteria</taxon>
        <taxon>Bacillati</taxon>
        <taxon>Actinomycetota</taxon>
        <taxon>Actinomycetes</taxon>
        <taxon>Micrococcales</taxon>
        <taxon>Microbacteriaceae</taxon>
        <taxon>Curtobacterium</taxon>
    </lineage>
</organism>
<feature type="compositionally biased region" description="Basic and acidic residues" evidence="1">
    <location>
        <begin position="47"/>
        <end position="69"/>
    </location>
</feature>
<dbReference type="Proteomes" id="UP000648535">
    <property type="component" value="Unassembled WGS sequence"/>
</dbReference>
<accession>A0A8H9GAR6</accession>
<feature type="region of interest" description="Disordered" evidence="1">
    <location>
        <begin position="31"/>
        <end position="86"/>
    </location>
</feature>
<sequence length="86" mass="9025">MSADTHHAAWSSSYAPDAPYSTVVIAIPTASTAASSTSCRHSRRPTGKRDHAVSGGRDHAVSGGRDHEPVIAPMPPRYRTAGTGRD</sequence>
<evidence type="ECO:0000313" key="2">
    <source>
        <dbReference type="EMBL" id="GGL10180.1"/>
    </source>
</evidence>
<name>A0A8H9GAR6_9MICO</name>